<dbReference type="Proteomes" id="UP000054516">
    <property type="component" value="Unassembled WGS sequence"/>
</dbReference>
<gene>
    <name evidence="3" type="ORF">SAMD00023353_2501270</name>
</gene>
<keyword evidence="4" id="KW-1185">Reference proteome</keyword>
<organism evidence="3">
    <name type="scientific">Rosellinia necatrix</name>
    <name type="common">White root-rot fungus</name>
    <dbReference type="NCBI Taxonomy" id="77044"/>
    <lineage>
        <taxon>Eukaryota</taxon>
        <taxon>Fungi</taxon>
        <taxon>Dikarya</taxon>
        <taxon>Ascomycota</taxon>
        <taxon>Pezizomycotina</taxon>
        <taxon>Sordariomycetes</taxon>
        <taxon>Xylariomycetidae</taxon>
        <taxon>Xylariales</taxon>
        <taxon>Xylariaceae</taxon>
        <taxon>Rosellinia</taxon>
    </lineage>
</organism>
<proteinExistence type="predicted"/>
<evidence type="ECO:0000256" key="2">
    <source>
        <dbReference type="SAM" id="Phobius"/>
    </source>
</evidence>
<name>A0A1S8A960_ROSNE</name>
<keyword evidence="2" id="KW-0812">Transmembrane</keyword>
<protein>
    <submittedName>
        <fullName evidence="3">Uncharacterized protein</fullName>
    </submittedName>
</protein>
<sequence length="108" mass="12267">MEQSTVLAWLEAIPSSLWSLVRWVAFFFKLASLAFIVPTVGLIAFDFSVWLWRLYRPSAPADSRSSRPPKDHRRQPPVGSTRAPSTAIDLETEPQATERRAVYENTYG</sequence>
<dbReference type="OrthoDB" id="4833021at2759"/>
<evidence type="ECO:0000313" key="3">
    <source>
        <dbReference type="EMBL" id="GAW26260.1"/>
    </source>
</evidence>
<dbReference type="AlphaFoldDB" id="A0A1S8A960"/>
<evidence type="ECO:0000313" key="4">
    <source>
        <dbReference type="Proteomes" id="UP000054516"/>
    </source>
</evidence>
<feature type="transmembrane region" description="Helical" evidence="2">
    <location>
        <begin position="20"/>
        <end position="45"/>
    </location>
</feature>
<feature type="region of interest" description="Disordered" evidence="1">
    <location>
        <begin position="59"/>
        <end position="108"/>
    </location>
</feature>
<evidence type="ECO:0000256" key="1">
    <source>
        <dbReference type="SAM" id="MobiDB-lite"/>
    </source>
</evidence>
<accession>A0A1S8A960</accession>
<dbReference type="EMBL" id="DF977470">
    <property type="protein sequence ID" value="GAW26260.1"/>
    <property type="molecule type" value="Genomic_DNA"/>
</dbReference>
<keyword evidence="2" id="KW-0472">Membrane</keyword>
<reference evidence="3" key="1">
    <citation type="submission" date="2016-03" db="EMBL/GenBank/DDBJ databases">
        <title>Draft genome sequence of Rosellinia necatrix.</title>
        <authorList>
            <person name="Kanematsu S."/>
        </authorList>
    </citation>
    <scope>NUCLEOTIDE SEQUENCE [LARGE SCALE GENOMIC DNA]</scope>
    <source>
        <strain evidence="3">W97</strain>
    </source>
</reference>
<keyword evidence="2" id="KW-1133">Transmembrane helix</keyword>